<protein>
    <submittedName>
        <fullName evidence="1">Uncharacterized protein</fullName>
    </submittedName>
</protein>
<organism evidence="1">
    <name type="scientific">uncultured bacterium</name>
    <name type="common">gcode 4</name>
    <dbReference type="NCBI Taxonomy" id="1234023"/>
    <lineage>
        <taxon>Bacteria</taxon>
        <taxon>environmental samples</taxon>
    </lineage>
</organism>
<dbReference type="EMBL" id="AMFJ01000421">
    <property type="protein sequence ID" value="EKE27801.1"/>
    <property type="molecule type" value="Genomic_DNA"/>
</dbReference>
<name>K2F9J5_9BACT</name>
<reference evidence="1" key="1">
    <citation type="journal article" date="2012" name="Science">
        <title>Fermentation, hydrogen, and sulfur metabolism in multiple uncultivated bacterial phyla.</title>
        <authorList>
            <person name="Wrighton K.C."/>
            <person name="Thomas B.C."/>
            <person name="Sharon I."/>
            <person name="Miller C.S."/>
            <person name="Castelle C.J."/>
            <person name="VerBerkmoes N.C."/>
            <person name="Wilkins M.J."/>
            <person name="Hettich R.L."/>
            <person name="Lipton M.S."/>
            <person name="Williams K.H."/>
            <person name="Long P.E."/>
            <person name="Banfield J.F."/>
        </authorList>
    </citation>
    <scope>NUCLEOTIDE SEQUENCE [LARGE SCALE GENOMIC DNA]</scope>
</reference>
<accession>K2F9J5</accession>
<sequence length="508" mass="61559">MARHFASVKNWNEEIFKVRDERAWETNWNLWREFKPVALFYWEILGNSWKEEDLKKLEELLGEKWLLANDDIFGEGFFMGLEILHSLRKKSTIKNKTDLINNKYLNIIKNHKDICKKEVEMFKIFQGSINFIDNEYIQEYWYNLKNCIIQWSKEIDLKDAFYLWYSGAINFIWEKLDEWYEVYLGGITFSLEHNLGNFESMMKNYELMGGVKKLLLKMFDYCRKKDESYEAEEILSIAVNRFAFEKSEIEEKIIYLEWANINTNRIKSSIVNPDNYDEVKILIDDVIKDCESNEYDMYLEKIIDRILNRPNNAMLTEYIVRELMNDKKYSVIRRILIILIWNNYDSKFIEDKIELLISYWYLQIQSLLFTFLRNWKIPDTFVYNKIKLLKQKGHLKFDSELLMGFNDEIEDTHEASYYIKLMRIIIDNIGLVSKEINTKEKVTNMLVKIVEGGYYIEWAFIEKWIIYYVAEKKYCFFTDELIEALSNSKYREYDEVVYNFKKMHEEDL</sequence>
<comment type="caution">
    <text evidence="1">The sequence shown here is derived from an EMBL/GenBank/DDBJ whole genome shotgun (WGS) entry which is preliminary data.</text>
</comment>
<evidence type="ECO:0000313" key="1">
    <source>
        <dbReference type="EMBL" id="EKE27801.1"/>
    </source>
</evidence>
<proteinExistence type="predicted"/>
<dbReference type="AlphaFoldDB" id="K2F9J5"/>
<gene>
    <name evidence="1" type="ORF">ACD_3C00147G0003</name>
</gene>